<dbReference type="InterPro" id="IPR054520">
    <property type="entry name" value="M_Eco57I_C"/>
</dbReference>
<dbReference type="Gene3D" id="3.40.50.150">
    <property type="entry name" value="Vaccinia Virus protein VP39"/>
    <property type="match status" value="1"/>
</dbReference>
<evidence type="ECO:0000256" key="4">
    <source>
        <dbReference type="ARBA" id="ARBA00022679"/>
    </source>
</evidence>
<evidence type="ECO:0000256" key="2">
    <source>
        <dbReference type="ARBA" id="ARBA00011900"/>
    </source>
</evidence>
<feature type="domain" description="Type II methyltransferase M.TaqI-like" evidence="7">
    <location>
        <begin position="250"/>
        <end position="351"/>
    </location>
</feature>
<dbReference type="Pfam" id="PF07669">
    <property type="entry name" value="Eco57I"/>
    <property type="match status" value="1"/>
</dbReference>
<dbReference type="InterPro" id="IPR011639">
    <property type="entry name" value="MethylTrfase_TaqI-like_dom"/>
</dbReference>
<dbReference type="GO" id="GO:0032259">
    <property type="term" value="P:methylation"/>
    <property type="evidence" value="ECO:0007669"/>
    <property type="project" value="UniProtKB-KW"/>
</dbReference>
<dbReference type="EMBL" id="CP064786">
    <property type="protein sequence ID" value="QSG02864.1"/>
    <property type="molecule type" value="Genomic_DNA"/>
</dbReference>
<accession>A0A897MQK5</accession>
<dbReference type="InterPro" id="IPR029063">
    <property type="entry name" value="SAM-dependent_MTases_sf"/>
</dbReference>
<feature type="domain" description="Type II methyltransferase M.Eco57I C-terminal" evidence="8">
    <location>
        <begin position="437"/>
        <end position="603"/>
    </location>
</feature>
<comment type="similarity">
    <text evidence="1">Belongs to the N(4)/N(6)-methyltransferase family.</text>
</comment>
<keyword evidence="3 9" id="KW-0489">Methyltransferase</keyword>
<evidence type="ECO:0000256" key="6">
    <source>
        <dbReference type="ARBA" id="ARBA00047942"/>
    </source>
</evidence>
<keyword evidence="4 9" id="KW-0808">Transferase</keyword>
<evidence type="ECO:0000313" key="9">
    <source>
        <dbReference type="EMBL" id="QSG02864.1"/>
    </source>
</evidence>
<dbReference type="GO" id="GO:0003676">
    <property type="term" value="F:nucleic acid binding"/>
    <property type="evidence" value="ECO:0007669"/>
    <property type="project" value="InterPro"/>
</dbReference>
<dbReference type="KEGG" id="hara:AArcS_1654"/>
<dbReference type="Proteomes" id="UP000663586">
    <property type="component" value="Chromosome"/>
</dbReference>
<dbReference type="SUPFAM" id="SSF53335">
    <property type="entry name" value="S-adenosyl-L-methionine-dependent methyltransferases"/>
    <property type="match status" value="1"/>
</dbReference>
<sequence length="705" mass="78696">MPDRFDEHMHDALVERLETAADAVTGAIDTGVPESLREAITEWCALHGVDDPPAEHTQTIIARQAVLNVLLKATLYEWHHQYDDLPQLATDTRAALRRAAEQTGNPAFDEYFLDEIVWLADDADLEPVLDARDWLLDSGEPAEAIGRLYADLMSTDDRQMLGQFRTPPSISSLMRTWAASGDDNVLDPGMGAGVLSGPFHPLWDVSTEPSHVNGIDRSRLSRLMGTTALTLYRQAHDTQVTDFLELSVDDLDRDVDAIVCNPPYVKGDVLEDTYKNRVNTQMERITGLDISARSPLYTYFMYHARSFLAPGDCAAFLTPDSFMATDYGESLKQFLLDEFSITAFVQFDTEGDSVFEDAQVTALLSFIEAKTTDTAGGMTRFIRVDKSIEASTLRHALRNGEQGETEWGYINHVQQGELAPENNWTARLAPSDIDTSGLTPLGEFVSIDRGKSTGDVEVFCLSQSDVDAYGIPDQDLSRLIRRPQVTEGYDICESDWEELRASEKEAWLLDPDELPTVPESDLAFKRQVENGTVAVPNDEADRANTVAYLQNAITERDLAGTTVLQNRPYWYRPRRQSSPRVLVPDADRDGFAFLLNETTARHIHNFRGFYDVAVSETELKALLAYLNSPIGQRVIQTQTQPQQGGYEKLSISALESLPVIDPTSLDNSTVAALADLFDELRENARKDRNCEVVLNRLDGLLQRVM</sequence>
<protein>
    <recommendedName>
        <fullName evidence="2">site-specific DNA-methyltransferase (adenine-specific)</fullName>
        <ecNumber evidence="2">2.1.1.72</ecNumber>
    </recommendedName>
</protein>
<dbReference type="PANTHER" id="PTHR33841">
    <property type="entry name" value="DNA METHYLTRANSFERASE YEEA-RELATED"/>
    <property type="match status" value="1"/>
</dbReference>
<dbReference type="PROSITE" id="PS00092">
    <property type="entry name" value="N6_MTASE"/>
    <property type="match status" value="1"/>
</dbReference>
<dbReference type="InterPro" id="IPR050953">
    <property type="entry name" value="N4_N6_ade-DNA_methylase"/>
</dbReference>
<dbReference type="InterPro" id="IPR002052">
    <property type="entry name" value="DNA_methylase_N6_adenine_CS"/>
</dbReference>
<evidence type="ECO:0000256" key="1">
    <source>
        <dbReference type="ARBA" id="ARBA00006594"/>
    </source>
</evidence>
<evidence type="ECO:0000256" key="5">
    <source>
        <dbReference type="ARBA" id="ARBA00022691"/>
    </source>
</evidence>
<dbReference type="PRINTS" id="PR00507">
    <property type="entry name" value="N12N6MTFRASE"/>
</dbReference>
<keyword evidence="5" id="KW-0949">S-adenosyl-L-methionine</keyword>
<dbReference type="GO" id="GO:0006304">
    <property type="term" value="P:DNA modification"/>
    <property type="evidence" value="ECO:0007669"/>
    <property type="project" value="InterPro"/>
</dbReference>
<comment type="catalytic activity">
    <reaction evidence="6">
        <text>a 2'-deoxyadenosine in DNA + S-adenosyl-L-methionine = an N(6)-methyl-2'-deoxyadenosine in DNA + S-adenosyl-L-homocysteine + H(+)</text>
        <dbReference type="Rhea" id="RHEA:15197"/>
        <dbReference type="Rhea" id="RHEA-COMP:12418"/>
        <dbReference type="Rhea" id="RHEA-COMP:12419"/>
        <dbReference type="ChEBI" id="CHEBI:15378"/>
        <dbReference type="ChEBI" id="CHEBI:57856"/>
        <dbReference type="ChEBI" id="CHEBI:59789"/>
        <dbReference type="ChEBI" id="CHEBI:90615"/>
        <dbReference type="ChEBI" id="CHEBI:90616"/>
        <dbReference type="EC" id="2.1.1.72"/>
    </reaction>
</comment>
<evidence type="ECO:0000256" key="3">
    <source>
        <dbReference type="ARBA" id="ARBA00022603"/>
    </source>
</evidence>
<proteinExistence type="inferred from homology"/>
<evidence type="ECO:0000259" key="8">
    <source>
        <dbReference type="Pfam" id="PF22837"/>
    </source>
</evidence>
<reference evidence="9" key="1">
    <citation type="submission" date="2020-11" db="EMBL/GenBank/DDBJ databases">
        <title>Carbohydrate-dependent, anaerobic sulfur respiration: A novel catabolism in halophilic archaea.</title>
        <authorList>
            <person name="Sorokin D.Y."/>
            <person name="Messina E."/>
            <person name="Smedile F."/>
            <person name="La Cono V."/>
            <person name="Hallsworth J.E."/>
            <person name="Yakimov M.M."/>
        </authorList>
    </citation>
    <scope>NUCLEOTIDE SEQUENCE</scope>
    <source>
        <strain evidence="9">AArc-S</strain>
    </source>
</reference>
<dbReference type="AlphaFoldDB" id="A0A897MQK5"/>
<evidence type="ECO:0000313" key="10">
    <source>
        <dbReference type="Proteomes" id="UP000663586"/>
    </source>
</evidence>
<name>A0A897MQK5_9EURY</name>
<dbReference type="PANTHER" id="PTHR33841:SF5">
    <property type="entry name" value="DNA METHYLASE (MODIFICATION METHYLASE) (METHYLTRANSFERASE)-RELATED"/>
    <property type="match status" value="1"/>
</dbReference>
<gene>
    <name evidence="9" type="primary">hsdM2</name>
    <name evidence="9" type="ORF">AArcS_1654</name>
</gene>
<organism evidence="9 10">
    <name type="scientific">Natranaeroarchaeum sulfidigenes</name>
    <dbReference type="NCBI Taxonomy" id="2784880"/>
    <lineage>
        <taxon>Archaea</taxon>
        <taxon>Methanobacteriati</taxon>
        <taxon>Methanobacteriota</taxon>
        <taxon>Stenosarchaea group</taxon>
        <taxon>Halobacteria</taxon>
        <taxon>Halobacteriales</taxon>
        <taxon>Natronoarchaeaceae</taxon>
        <taxon>Natranaeroarchaeum</taxon>
    </lineage>
</organism>
<evidence type="ECO:0000259" key="7">
    <source>
        <dbReference type="Pfam" id="PF07669"/>
    </source>
</evidence>
<keyword evidence="10" id="KW-1185">Reference proteome</keyword>
<dbReference type="EC" id="2.1.1.72" evidence="2"/>
<dbReference type="Pfam" id="PF22837">
    <property type="entry name" value="M_Eco57I_C"/>
    <property type="match status" value="1"/>
</dbReference>
<dbReference type="GO" id="GO:0009007">
    <property type="term" value="F:site-specific DNA-methyltransferase (adenine-specific) activity"/>
    <property type="evidence" value="ECO:0007669"/>
    <property type="project" value="UniProtKB-EC"/>
</dbReference>
<dbReference type="REBASE" id="495859">
    <property type="entry name" value="M.HarAAORF1654P"/>
</dbReference>